<protein>
    <submittedName>
        <fullName evidence="1">Uncharacterized protein</fullName>
    </submittedName>
</protein>
<dbReference type="Proteomes" id="UP001234297">
    <property type="component" value="Chromosome 3"/>
</dbReference>
<sequence>MGSCFSSYSESNSMTSSTSTAKVISIKGDLHEYPIPIRASQVLQTETESPTSLFICNSDKLYFDYYIPALDSAELLLPDQIYFVLPIARLQYPLTTSDMAALAVKASAALLDCSSKESGRLRRKRKKMIRVSPVVDMDDLSGGDGEFRFDGYGRFEKGVGSMGLSRSGSVRKLQRNASIKARIVYKSFKMRLSTIYENEGSVVAAH</sequence>
<name>A0ACC2LZ71_PERAE</name>
<dbReference type="EMBL" id="CM056811">
    <property type="protein sequence ID" value="KAJ8638737.1"/>
    <property type="molecule type" value="Genomic_DNA"/>
</dbReference>
<organism evidence="1 2">
    <name type="scientific">Persea americana</name>
    <name type="common">Avocado</name>
    <dbReference type="NCBI Taxonomy" id="3435"/>
    <lineage>
        <taxon>Eukaryota</taxon>
        <taxon>Viridiplantae</taxon>
        <taxon>Streptophyta</taxon>
        <taxon>Embryophyta</taxon>
        <taxon>Tracheophyta</taxon>
        <taxon>Spermatophyta</taxon>
        <taxon>Magnoliopsida</taxon>
        <taxon>Magnoliidae</taxon>
        <taxon>Laurales</taxon>
        <taxon>Lauraceae</taxon>
        <taxon>Persea</taxon>
    </lineage>
</organism>
<accession>A0ACC2LZ71</accession>
<reference evidence="1 2" key="1">
    <citation type="journal article" date="2022" name="Hortic Res">
        <title>A haplotype resolved chromosomal level avocado genome allows analysis of novel avocado genes.</title>
        <authorList>
            <person name="Nath O."/>
            <person name="Fletcher S.J."/>
            <person name="Hayward A."/>
            <person name="Shaw L.M."/>
            <person name="Masouleh A.K."/>
            <person name="Furtado A."/>
            <person name="Henry R.J."/>
            <person name="Mitter N."/>
        </authorList>
    </citation>
    <scope>NUCLEOTIDE SEQUENCE [LARGE SCALE GENOMIC DNA]</scope>
    <source>
        <strain evidence="2">cv. Hass</strain>
    </source>
</reference>
<proteinExistence type="predicted"/>
<evidence type="ECO:0000313" key="2">
    <source>
        <dbReference type="Proteomes" id="UP001234297"/>
    </source>
</evidence>
<gene>
    <name evidence="1" type="ORF">MRB53_013004</name>
</gene>
<evidence type="ECO:0000313" key="1">
    <source>
        <dbReference type="EMBL" id="KAJ8638737.1"/>
    </source>
</evidence>
<comment type="caution">
    <text evidence="1">The sequence shown here is derived from an EMBL/GenBank/DDBJ whole genome shotgun (WGS) entry which is preliminary data.</text>
</comment>
<keyword evidence="2" id="KW-1185">Reference proteome</keyword>